<dbReference type="GO" id="GO:0005576">
    <property type="term" value="C:extracellular region"/>
    <property type="evidence" value="ECO:0007669"/>
    <property type="project" value="UniProtKB-SubCell"/>
</dbReference>
<dbReference type="InterPro" id="IPR001579">
    <property type="entry name" value="Glyco_hydro_18_chit_AS"/>
</dbReference>
<dbReference type="STRING" id="43265.A0A545VP70"/>
<dbReference type="PROSITE" id="PS51910">
    <property type="entry name" value="GH18_2"/>
    <property type="match status" value="1"/>
</dbReference>
<dbReference type="PANTHER" id="PTHR45708:SF49">
    <property type="entry name" value="ENDOCHITINASE"/>
    <property type="match status" value="1"/>
</dbReference>
<keyword evidence="7" id="KW-0146">Chitin degradation</keyword>
<dbReference type="EMBL" id="SPUK01000018">
    <property type="protein sequence ID" value="TQV91713.1"/>
    <property type="molecule type" value="Genomic_DNA"/>
</dbReference>
<dbReference type="InterPro" id="IPR017853">
    <property type="entry name" value="GH"/>
</dbReference>
<evidence type="ECO:0000256" key="14">
    <source>
        <dbReference type="SAM" id="MobiDB-lite"/>
    </source>
</evidence>
<keyword evidence="15" id="KW-1133">Transmembrane helix</keyword>
<dbReference type="PANTHER" id="PTHR45708">
    <property type="entry name" value="ENDOCHITINASE"/>
    <property type="match status" value="1"/>
</dbReference>
<evidence type="ECO:0000256" key="6">
    <source>
        <dbReference type="ARBA" id="ARBA00022801"/>
    </source>
</evidence>
<evidence type="ECO:0000313" key="18">
    <source>
        <dbReference type="Proteomes" id="UP000315783"/>
    </source>
</evidence>
<dbReference type="AlphaFoldDB" id="A0A545VP70"/>
<evidence type="ECO:0000256" key="1">
    <source>
        <dbReference type="ARBA" id="ARBA00000822"/>
    </source>
</evidence>
<comment type="caution">
    <text evidence="17">The sequence shown here is derived from an EMBL/GenBank/DDBJ whole genome shotgun (WGS) entry which is preliminary data.</text>
</comment>
<dbReference type="OrthoDB" id="2425929at2759"/>
<evidence type="ECO:0000256" key="7">
    <source>
        <dbReference type="ARBA" id="ARBA00023024"/>
    </source>
</evidence>
<evidence type="ECO:0000256" key="2">
    <source>
        <dbReference type="ARBA" id="ARBA00004613"/>
    </source>
</evidence>
<evidence type="ECO:0000256" key="5">
    <source>
        <dbReference type="ARBA" id="ARBA00022669"/>
    </source>
</evidence>
<keyword evidence="11" id="KW-0624">Polysaccharide degradation</keyword>
<comment type="catalytic activity">
    <reaction evidence="1">
        <text>Random endo-hydrolysis of N-acetyl-beta-D-glucosaminide (1-&gt;4)-beta-linkages in chitin and chitodextrins.</text>
        <dbReference type="EC" id="3.2.1.14"/>
    </reaction>
</comment>
<feature type="region of interest" description="Disordered" evidence="14">
    <location>
        <begin position="14"/>
        <end position="38"/>
    </location>
</feature>
<evidence type="ECO:0000256" key="10">
    <source>
        <dbReference type="ARBA" id="ARBA00023295"/>
    </source>
</evidence>
<dbReference type="InterPro" id="IPR050542">
    <property type="entry name" value="Glycosyl_Hydrlase18_Chitinase"/>
</dbReference>
<feature type="compositionally biased region" description="Gly residues" evidence="14">
    <location>
        <begin position="123"/>
        <end position="133"/>
    </location>
</feature>
<evidence type="ECO:0000256" key="12">
    <source>
        <dbReference type="RuleBase" id="RU000489"/>
    </source>
</evidence>
<reference evidence="17 18" key="1">
    <citation type="journal article" date="2019" name="Appl. Microbiol. Biotechnol.">
        <title>Genome sequence of Isaria javanica and comparative genome analysis insights into family S53 peptidase evolution in fungal entomopathogens.</title>
        <authorList>
            <person name="Lin R."/>
            <person name="Zhang X."/>
            <person name="Xin B."/>
            <person name="Zou M."/>
            <person name="Gao Y."/>
            <person name="Qin F."/>
            <person name="Hu Q."/>
            <person name="Xie B."/>
            <person name="Cheng X."/>
        </authorList>
    </citation>
    <scope>NUCLEOTIDE SEQUENCE [LARGE SCALE GENOMIC DNA]</scope>
    <source>
        <strain evidence="17 18">IJ1G</strain>
    </source>
</reference>
<dbReference type="Proteomes" id="UP000315783">
    <property type="component" value="Unassembled WGS sequence"/>
</dbReference>
<keyword evidence="18" id="KW-1185">Reference proteome</keyword>
<evidence type="ECO:0000256" key="9">
    <source>
        <dbReference type="ARBA" id="ARBA00023277"/>
    </source>
</evidence>
<dbReference type="PROSITE" id="PS01095">
    <property type="entry name" value="GH18_1"/>
    <property type="match status" value="1"/>
</dbReference>
<dbReference type="InterPro" id="IPR001223">
    <property type="entry name" value="Glyco_hydro18_cat"/>
</dbReference>
<evidence type="ECO:0000259" key="16">
    <source>
        <dbReference type="PROSITE" id="PS51910"/>
    </source>
</evidence>
<evidence type="ECO:0000256" key="3">
    <source>
        <dbReference type="ARBA" id="ARBA00012729"/>
    </source>
</evidence>
<keyword evidence="8" id="KW-0843">Virulence</keyword>
<evidence type="ECO:0000256" key="4">
    <source>
        <dbReference type="ARBA" id="ARBA00022525"/>
    </source>
</evidence>
<dbReference type="GO" id="GO:0000272">
    <property type="term" value="P:polysaccharide catabolic process"/>
    <property type="evidence" value="ECO:0007669"/>
    <property type="project" value="UniProtKB-KW"/>
</dbReference>
<evidence type="ECO:0000313" key="17">
    <source>
        <dbReference type="EMBL" id="TQV91713.1"/>
    </source>
</evidence>
<keyword evidence="15" id="KW-0472">Membrane</keyword>
<dbReference type="GO" id="GO:0006032">
    <property type="term" value="P:chitin catabolic process"/>
    <property type="evidence" value="ECO:0007669"/>
    <property type="project" value="UniProtKB-KW"/>
</dbReference>
<evidence type="ECO:0000256" key="13">
    <source>
        <dbReference type="RuleBase" id="RU004453"/>
    </source>
</evidence>
<dbReference type="GO" id="GO:0008843">
    <property type="term" value="F:endochitinase activity"/>
    <property type="evidence" value="ECO:0007669"/>
    <property type="project" value="UniProtKB-EC"/>
</dbReference>
<keyword evidence="15" id="KW-0812">Transmembrane</keyword>
<feature type="region of interest" description="Disordered" evidence="14">
    <location>
        <begin position="105"/>
        <end position="139"/>
    </location>
</feature>
<name>A0A545VP70_9HYPO</name>
<feature type="domain" description="GH18" evidence="16">
    <location>
        <begin position="141"/>
        <end position="429"/>
    </location>
</feature>
<dbReference type="Gene3D" id="3.20.20.80">
    <property type="entry name" value="Glycosidases"/>
    <property type="match status" value="1"/>
</dbReference>
<comment type="similarity">
    <text evidence="13">Belongs to the glycosyl hydrolase 18 family.</text>
</comment>
<keyword evidence="9" id="KW-0119">Carbohydrate metabolism</keyword>
<proteinExistence type="inferred from homology"/>
<protein>
    <recommendedName>
        <fullName evidence="3">chitinase</fullName>
        <ecNumber evidence="3">3.2.1.14</ecNumber>
    </recommendedName>
</protein>
<keyword evidence="10 12" id="KW-0326">Glycosidase</keyword>
<evidence type="ECO:0000256" key="8">
    <source>
        <dbReference type="ARBA" id="ARBA00023026"/>
    </source>
</evidence>
<evidence type="ECO:0000256" key="15">
    <source>
        <dbReference type="SAM" id="Phobius"/>
    </source>
</evidence>
<dbReference type="EC" id="3.2.1.14" evidence="3"/>
<dbReference type="GO" id="GO:0008061">
    <property type="term" value="F:chitin binding"/>
    <property type="evidence" value="ECO:0007669"/>
    <property type="project" value="UniProtKB-KW"/>
</dbReference>
<comment type="subcellular location">
    <subcellularLocation>
        <location evidence="2">Secreted</location>
    </subcellularLocation>
</comment>
<accession>A0A545VP70</accession>
<evidence type="ECO:0000256" key="11">
    <source>
        <dbReference type="ARBA" id="ARBA00023326"/>
    </source>
</evidence>
<feature type="transmembrane region" description="Helical" evidence="15">
    <location>
        <begin position="75"/>
        <end position="100"/>
    </location>
</feature>
<keyword evidence="4" id="KW-0964">Secreted</keyword>
<keyword evidence="6 12" id="KW-0378">Hydrolase</keyword>
<dbReference type="SUPFAM" id="SSF51445">
    <property type="entry name" value="(Trans)glycosidases"/>
    <property type="match status" value="1"/>
</dbReference>
<sequence length="429" mass="45095">MACPKSFHLPFGGSKNGEVGQTATTTSSATDLASPGGWIDPEQKEAAFIRPTEVQSNVTEEDAEKQAHVKKQWPLWIKVTIAGCVFAIITGLAVGLGVSLSAHKNSGASHGGDGKDGSESPGVGSGNGSGSGSGNSSHKSGQLAVYWGAKPNPIPLDTVCDDPSYDTVNLAFLSYFFGSGQYPRLTIASLNGSSEAQRLAGAVDLQDGTSLVPAIRKCQARGKRVLLSMGGAAGYADVRVADDAQGRQVADTIWNLFLGGGNKPEIRPFGDVVLDGVDFDNESGQSTGYEAMAAQFRTHFASDPSRRYYMTAAPQCPPTADQGELRLFQHLDAVLVQFYNNNVCNVGASGFEASVRHWSAVIGGNTTLLVGALASDADKDEGYVDAGRFAEVMARVKAMKLANYGGVMLWAAELAAENGEYQKKIRSAV</sequence>
<gene>
    <name evidence="17" type="ORF">IF1G_09779</name>
</gene>
<dbReference type="Pfam" id="PF00704">
    <property type="entry name" value="Glyco_hydro_18"/>
    <property type="match status" value="1"/>
</dbReference>
<keyword evidence="5" id="KW-0147">Chitin-binding</keyword>
<organism evidence="17 18">
    <name type="scientific">Cordyceps javanica</name>
    <dbReference type="NCBI Taxonomy" id="43265"/>
    <lineage>
        <taxon>Eukaryota</taxon>
        <taxon>Fungi</taxon>
        <taxon>Dikarya</taxon>
        <taxon>Ascomycota</taxon>
        <taxon>Pezizomycotina</taxon>
        <taxon>Sordariomycetes</taxon>
        <taxon>Hypocreomycetidae</taxon>
        <taxon>Hypocreales</taxon>
        <taxon>Cordycipitaceae</taxon>
        <taxon>Cordyceps</taxon>
    </lineage>
</organism>